<accession>G2XWY1</accession>
<dbReference type="Proteomes" id="UP000008177">
    <property type="component" value="Unplaced contigs"/>
</dbReference>
<gene>
    <name evidence="1" type="ORF">BofuT4_uP050770.1</name>
</gene>
<evidence type="ECO:0000313" key="1">
    <source>
        <dbReference type="EMBL" id="CCD44968.1"/>
    </source>
</evidence>
<dbReference type="InParanoid" id="G2XWY1"/>
<dbReference type="EMBL" id="FQ790274">
    <property type="protein sequence ID" value="CCD44968.1"/>
    <property type="molecule type" value="Genomic_DNA"/>
</dbReference>
<organism evidence="1 2">
    <name type="scientific">Botryotinia fuckeliana (strain T4)</name>
    <name type="common">Noble rot fungus</name>
    <name type="synonym">Botrytis cinerea</name>
    <dbReference type="NCBI Taxonomy" id="999810"/>
    <lineage>
        <taxon>Eukaryota</taxon>
        <taxon>Fungi</taxon>
        <taxon>Dikarya</taxon>
        <taxon>Ascomycota</taxon>
        <taxon>Pezizomycotina</taxon>
        <taxon>Leotiomycetes</taxon>
        <taxon>Helotiales</taxon>
        <taxon>Sclerotiniaceae</taxon>
        <taxon>Botrytis</taxon>
    </lineage>
</organism>
<dbReference type="AlphaFoldDB" id="G2XWY1"/>
<protein>
    <submittedName>
        <fullName evidence="1">Uncharacterized protein</fullName>
    </submittedName>
</protein>
<sequence length="61" mass="6545">MAHGDEVKDDLGVRISKTMEKRSVVREYCTCAACAGSFVAGLKMGTCIIGQDILHNLGLKC</sequence>
<evidence type="ECO:0000313" key="2">
    <source>
        <dbReference type="Proteomes" id="UP000008177"/>
    </source>
</evidence>
<name>G2XWY1_BOTF4</name>
<proteinExistence type="predicted"/>
<reference evidence="2" key="1">
    <citation type="journal article" date="2011" name="PLoS Genet.">
        <title>Genomic analysis of the necrotrophic fungal pathogens Sclerotinia sclerotiorum and Botrytis cinerea.</title>
        <authorList>
            <person name="Amselem J."/>
            <person name="Cuomo C.A."/>
            <person name="van Kan J.A."/>
            <person name="Viaud M."/>
            <person name="Benito E.P."/>
            <person name="Couloux A."/>
            <person name="Coutinho P.M."/>
            <person name="de Vries R.P."/>
            <person name="Dyer P.S."/>
            <person name="Fillinger S."/>
            <person name="Fournier E."/>
            <person name="Gout L."/>
            <person name="Hahn M."/>
            <person name="Kohn L."/>
            <person name="Lapalu N."/>
            <person name="Plummer K.M."/>
            <person name="Pradier J.M."/>
            <person name="Quevillon E."/>
            <person name="Sharon A."/>
            <person name="Simon A."/>
            <person name="ten Have A."/>
            <person name="Tudzynski B."/>
            <person name="Tudzynski P."/>
            <person name="Wincker P."/>
            <person name="Andrew M."/>
            <person name="Anthouard V."/>
            <person name="Beever R.E."/>
            <person name="Beffa R."/>
            <person name="Benoit I."/>
            <person name="Bouzid O."/>
            <person name="Brault B."/>
            <person name="Chen Z."/>
            <person name="Choquer M."/>
            <person name="Collemare J."/>
            <person name="Cotton P."/>
            <person name="Danchin E.G."/>
            <person name="Da Silva C."/>
            <person name="Gautier A."/>
            <person name="Giraud C."/>
            <person name="Giraud T."/>
            <person name="Gonzalez C."/>
            <person name="Grossetete S."/>
            <person name="Guldener U."/>
            <person name="Henrissat B."/>
            <person name="Howlett B.J."/>
            <person name="Kodira C."/>
            <person name="Kretschmer M."/>
            <person name="Lappartient A."/>
            <person name="Leroch M."/>
            <person name="Levis C."/>
            <person name="Mauceli E."/>
            <person name="Neuveglise C."/>
            <person name="Oeser B."/>
            <person name="Pearson M."/>
            <person name="Poulain J."/>
            <person name="Poussereau N."/>
            <person name="Quesneville H."/>
            <person name="Rascle C."/>
            <person name="Schumacher J."/>
            <person name="Segurens B."/>
            <person name="Sexton A."/>
            <person name="Silva E."/>
            <person name="Sirven C."/>
            <person name="Soanes D.M."/>
            <person name="Talbot N.J."/>
            <person name="Templeton M."/>
            <person name="Yandava C."/>
            <person name="Yarden O."/>
            <person name="Zeng Q."/>
            <person name="Rollins J.A."/>
            <person name="Lebrun M.H."/>
            <person name="Dickman M."/>
        </authorList>
    </citation>
    <scope>NUCLEOTIDE SEQUENCE [LARGE SCALE GENOMIC DNA]</scope>
    <source>
        <strain evidence="2">T4</strain>
    </source>
</reference>
<dbReference type="HOGENOM" id="CLU_2922349_0_0_1"/>